<dbReference type="OrthoDB" id="7066963at2"/>
<evidence type="ECO:0000313" key="4">
    <source>
        <dbReference type="Proteomes" id="UP000050940"/>
    </source>
</evidence>
<feature type="transmembrane region" description="Helical" evidence="2">
    <location>
        <begin position="12"/>
        <end position="32"/>
    </location>
</feature>
<dbReference type="Pfam" id="PF07963">
    <property type="entry name" value="N_methyl"/>
    <property type="match status" value="1"/>
</dbReference>
<evidence type="ECO:0000256" key="1">
    <source>
        <dbReference type="SAM" id="MobiDB-lite"/>
    </source>
</evidence>
<evidence type="ECO:0008006" key="5">
    <source>
        <dbReference type="Google" id="ProtNLM"/>
    </source>
</evidence>
<dbReference type="Proteomes" id="UP000050940">
    <property type="component" value="Unassembled WGS sequence"/>
</dbReference>
<keyword evidence="2" id="KW-0812">Transmembrane</keyword>
<dbReference type="STRING" id="659018.ABB34_00375"/>
<comment type="caution">
    <text evidence="3">The sequence shown here is derived from an EMBL/GenBank/DDBJ whole genome shotgun (WGS) entry which is preliminary data.</text>
</comment>
<keyword evidence="2" id="KW-0472">Membrane</keyword>
<sequence>MPIPHHRRRCNGFTILEMSVVLVIIALIIGAVSVGRDVYRSAVAERISTEFVQGWIIAYDRYVAQVGTVPLDNLANPTGRVRAGSPTPLCDTANTKELRDEMLKRGITLPTGRAEGMESHYVYQDSNGEPQNLQVCFTSVTDWAEPAPGSPPYIGRTRNVMVLNGLTPELANQLDNRIDGRIDARFGRLREATSGAAQYNLTGAVGSPPDDNPWSLDSTATRDGTPDGQSRVMTGYLKMNQ</sequence>
<keyword evidence="2" id="KW-1133">Transmembrane helix</keyword>
<accession>A0A0R0E3C2</accession>
<protein>
    <recommendedName>
        <fullName evidence="5">Prepilin-type N-terminal cleavage/methylation domain-containing protein</fullName>
    </recommendedName>
</protein>
<evidence type="ECO:0000256" key="2">
    <source>
        <dbReference type="SAM" id="Phobius"/>
    </source>
</evidence>
<name>A0A0R0E3C2_9GAMM</name>
<reference evidence="3 4" key="1">
    <citation type="submission" date="2015-05" db="EMBL/GenBank/DDBJ databases">
        <title>Genome sequencing and analysis of members of genus Stenotrophomonas.</title>
        <authorList>
            <person name="Patil P.P."/>
            <person name="Midha S."/>
            <person name="Patil P.B."/>
        </authorList>
    </citation>
    <scope>NUCLEOTIDE SEQUENCE [LARGE SCALE GENOMIC DNA]</scope>
    <source>
        <strain evidence="3 4">JCM 16244</strain>
    </source>
</reference>
<proteinExistence type="predicted"/>
<keyword evidence="4" id="KW-1185">Reference proteome</keyword>
<dbReference type="RefSeq" id="WP_083490002.1">
    <property type="nucleotide sequence ID" value="NZ_LDJP01000005.1"/>
</dbReference>
<dbReference type="SUPFAM" id="SSF54523">
    <property type="entry name" value="Pili subunits"/>
    <property type="match status" value="1"/>
</dbReference>
<organism evidence="3 4">
    <name type="scientific">Stenotrophomonas daejeonensis</name>
    <dbReference type="NCBI Taxonomy" id="659018"/>
    <lineage>
        <taxon>Bacteria</taxon>
        <taxon>Pseudomonadati</taxon>
        <taxon>Pseudomonadota</taxon>
        <taxon>Gammaproteobacteria</taxon>
        <taxon>Lysobacterales</taxon>
        <taxon>Lysobacteraceae</taxon>
        <taxon>Stenotrophomonas</taxon>
    </lineage>
</organism>
<dbReference type="NCBIfam" id="TIGR02532">
    <property type="entry name" value="IV_pilin_GFxxxE"/>
    <property type="match status" value="1"/>
</dbReference>
<feature type="compositionally biased region" description="Polar residues" evidence="1">
    <location>
        <begin position="215"/>
        <end position="232"/>
    </location>
</feature>
<dbReference type="AlphaFoldDB" id="A0A0R0E3C2"/>
<gene>
    <name evidence="3" type="ORF">ABB34_00375</name>
</gene>
<dbReference type="InterPro" id="IPR012902">
    <property type="entry name" value="N_methyl_site"/>
</dbReference>
<dbReference type="EMBL" id="LDJP01000005">
    <property type="protein sequence ID" value="KRG88352.1"/>
    <property type="molecule type" value="Genomic_DNA"/>
</dbReference>
<feature type="region of interest" description="Disordered" evidence="1">
    <location>
        <begin position="200"/>
        <end position="233"/>
    </location>
</feature>
<evidence type="ECO:0000313" key="3">
    <source>
        <dbReference type="EMBL" id="KRG88352.1"/>
    </source>
</evidence>
<dbReference type="InterPro" id="IPR045584">
    <property type="entry name" value="Pilin-like"/>
</dbReference>
<dbReference type="PATRIC" id="fig|659018.3.peg.1705"/>